<evidence type="ECO:0000313" key="2">
    <source>
        <dbReference type="Proteomes" id="UP000799440"/>
    </source>
</evidence>
<proteinExistence type="predicted"/>
<accession>A0A6A6UY48</accession>
<sequence length="176" mass="19589">MLLVSSTFRASITQIDFQGTEPGVTAYDIRERELFVFDTRSRVNVIMTILRIHEYATAISLRDTSRTLWCTCGKSGEQKGDHPCAEKYTAKRTVRFPLTAAGGATKQTSVSIHDQVLHLSRAGGSRLRTTFPIAAAAVCDLYIHAKFPARGSIWFGPLLPGPRFPFFFRCWKCAVG</sequence>
<name>A0A6A6UY48_9PLEO</name>
<keyword evidence="2" id="KW-1185">Reference proteome</keyword>
<protein>
    <submittedName>
        <fullName evidence="1">Uncharacterized protein</fullName>
    </submittedName>
</protein>
<dbReference type="Proteomes" id="UP000799440">
    <property type="component" value="Unassembled WGS sequence"/>
</dbReference>
<evidence type="ECO:0000313" key="1">
    <source>
        <dbReference type="EMBL" id="KAF2742330.1"/>
    </source>
</evidence>
<gene>
    <name evidence="1" type="ORF">M011DRAFT_290377</name>
</gene>
<reference evidence="1" key="1">
    <citation type="journal article" date="2020" name="Stud. Mycol.">
        <title>101 Dothideomycetes genomes: a test case for predicting lifestyles and emergence of pathogens.</title>
        <authorList>
            <person name="Haridas S."/>
            <person name="Albert R."/>
            <person name="Binder M."/>
            <person name="Bloem J."/>
            <person name="Labutti K."/>
            <person name="Salamov A."/>
            <person name="Andreopoulos B."/>
            <person name="Baker S."/>
            <person name="Barry K."/>
            <person name="Bills G."/>
            <person name="Bluhm B."/>
            <person name="Cannon C."/>
            <person name="Castanera R."/>
            <person name="Culley D."/>
            <person name="Daum C."/>
            <person name="Ezra D."/>
            <person name="Gonzalez J."/>
            <person name="Henrissat B."/>
            <person name="Kuo A."/>
            <person name="Liang C."/>
            <person name="Lipzen A."/>
            <person name="Lutzoni F."/>
            <person name="Magnuson J."/>
            <person name="Mondo S."/>
            <person name="Nolan M."/>
            <person name="Ohm R."/>
            <person name="Pangilinan J."/>
            <person name="Park H.-J."/>
            <person name="Ramirez L."/>
            <person name="Alfaro M."/>
            <person name="Sun H."/>
            <person name="Tritt A."/>
            <person name="Yoshinaga Y."/>
            <person name="Zwiers L.-H."/>
            <person name="Turgeon B."/>
            <person name="Goodwin S."/>
            <person name="Spatafora J."/>
            <person name="Crous P."/>
            <person name="Grigoriev I."/>
        </authorList>
    </citation>
    <scope>NUCLEOTIDE SEQUENCE</scope>
    <source>
        <strain evidence="1">CBS 119925</strain>
    </source>
</reference>
<dbReference type="AlphaFoldDB" id="A0A6A6UY48"/>
<dbReference type="EMBL" id="MU006611">
    <property type="protein sequence ID" value="KAF2742330.1"/>
    <property type="molecule type" value="Genomic_DNA"/>
</dbReference>
<organism evidence="1 2">
    <name type="scientific">Sporormia fimetaria CBS 119925</name>
    <dbReference type="NCBI Taxonomy" id="1340428"/>
    <lineage>
        <taxon>Eukaryota</taxon>
        <taxon>Fungi</taxon>
        <taxon>Dikarya</taxon>
        <taxon>Ascomycota</taxon>
        <taxon>Pezizomycotina</taxon>
        <taxon>Dothideomycetes</taxon>
        <taxon>Pleosporomycetidae</taxon>
        <taxon>Pleosporales</taxon>
        <taxon>Sporormiaceae</taxon>
        <taxon>Sporormia</taxon>
    </lineage>
</organism>